<organism evidence="8 9">
    <name type="scientific">Oceanobacillus profundus</name>
    <dbReference type="NCBI Taxonomy" id="372463"/>
    <lineage>
        <taxon>Bacteria</taxon>
        <taxon>Bacillati</taxon>
        <taxon>Bacillota</taxon>
        <taxon>Bacilli</taxon>
        <taxon>Bacillales</taxon>
        <taxon>Bacillaceae</taxon>
        <taxon>Oceanobacillus</taxon>
    </lineage>
</organism>
<proteinExistence type="predicted"/>
<comment type="caution">
    <text evidence="8">The sequence shown here is derived from an EMBL/GenBank/DDBJ whole genome shotgun (WGS) entry which is preliminary data.</text>
</comment>
<evidence type="ECO:0000313" key="9">
    <source>
        <dbReference type="Proteomes" id="UP000285456"/>
    </source>
</evidence>
<evidence type="ECO:0000256" key="4">
    <source>
        <dbReference type="ARBA" id="ARBA00023110"/>
    </source>
</evidence>
<dbReference type="GO" id="GO:0003755">
    <property type="term" value="F:peptidyl-prolyl cis-trans isomerase activity"/>
    <property type="evidence" value="ECO:0007669"/>
    <property type="project" value="UniProtKB-KW"/>
</dbReference>
<sequence length="257" mass="28690">MSKKWLLGLSLALSVLVITACSNGDEAAEDNKEETNTQEESQGEGEGAEQPEMPQADLEGIPEVVAEVNGEEISKEEFETTYQAQFQQMAMQSQMTGQELDQDQLKKQIAESMIGSELLIQEADNRGFTASEEDVNKTVDDLVKQNGLQSKEEFMTALEEQGLPEEEVMTQVETQVKVDQLIADESGDTKPTEEELKEAYDQMKTQQEQMGGEEAEVPSFEEMKPNLEEQLKMQKEGEAAQKLVEELRKNADVTVNI</sequence>
<reference evidence="8 9" key="1">
    <citation type="journal article" date="2007" name="Int. J. Syst. Evol. Microbiol.">
        <title>Oceanobacillus profundus sp. nov., isolated from a deep-sea sediment core.</title>
        <authorList>
            <person name="Kim Y.G."/>
            <person name="Choi D.H."/>
            <person name="Hyun S."/>
            <person name="Cho B.C."/>
        </authorList>
    </citation>
    <scope>NUCLEOTIDE SEQUENCE [LARGE SCALE GENOMIC DNA]</scope>
    <source>
        <strain evidence="8 9">DSM 18246</strain>
    </source>
</reference>
<evidence type="ECO:0000256" key="2">
    <source>
        <dbReference type="ARBA" id="ARBA00013194"/>
    </source>
</evidence>
<evidence type="ECO:0000256" key="6">
    <source>
        <dbReference type="SAM" id="MobiDB-lite"/>
    </source>
</evidence>
<evidence type="ECO:0000256" key="5">
    <source>
        <dbReference type="ARBA" id="ARBA00023235"/>
    </source>
</evidence>
<dbReference type="EMBL" id="QWEH01000014">
    <property type="protein sequence ID" value="RHW30344.1"/>
    <property type="molecule type" value="Genomic_DNA"/>
</dbReference>
<gene>
    <name evidence="8" type="ORF">D1B32_17385</name>
</gene>
<dbReference type="PANTHER" id="PTHR47245">
    <property type="entry name" value="PEPTIDYLPROLYL ISOMERASE"/>
    <property type="match status" value="1"/>
</dbReference>
<dbReference type="InterPro" id="IPR050245">
    <property type="entry name" value="PrsA_foldase"/>
</dbReference>
<feature type="chain" id="PRO_5019545903" description="peptidylprolyl isomerase" evidence="7">
    <location>
        <begin position="28"/>
        <end position="257"/>
    </location>
</feature>
<keyword evidence="4" id="KW-0697">Rotamase</keyword>
<dbReference type="RefSeq" id="WP_118889984.1">
    <property type="nucleotide sequence ID" value="NZ_PHUT01000001.1"/>
</dbReference>
<protein>
    <recommendedName>
        <fullName evidence="2">peptidylprolyl isomerase</fullName>
        <ecNumber evidence="2">5.2.1.8</ecNumber>
    </recommendedName>
</protein>
<evidence type="ECO:0000256" key="1">
    <source>
        <dbReference type="ARBA" id="ARBA00000971"/>
    </source>
</evidence>
<dbReference type="Proteomes" id="UP000285456">
    <property type="component" value="Unassembled WGS sequence"/>
</dbReference>
<evidence type="ECO:0000256" key="3">
    <source>
        <dbReference type="ARBA" id="ARBA00022729"/>
    </source>
</evidence>
<dbReference type="Pfam" id="PF13624">
    <property type="entry name" value="SurA_N_3"/>
    <property type="match status" value="1"/>
</dbReference>
<dbReference type="OrthoDB" id="4775280at2"/>
<name>A0A417YCK6_9BACI</name>
<evidence type="ECO:0000313" key="8">
    <source>
        <dbReference type="EMBL" id="RHW30344.1"/>
    </source>
</evidence>
<dbReference type="SUPFAM" id="SSF109998">
    <property type="entry name" value="Triger factor/SurA peptide-binding domain-like"/>
    <property type="match status" value="1"/>
</dbReference>
<keyword evidence="9" id="KW-1185">Reference proteome</keyword>
<dbReference type="PANTHER" id="PTHR47245:SF1">
    <property type="entry name" value="FOLDASE PROTEIN PRSA"/>
    <property type="match status" value="1"/>
</dbReference>
<keyword evidence="3 7" id="KW-0732">Signal</keyword>
<feature type="region of interest" description="Disordered" evidence="6">
    <location>
        <begin position="26"/>
        <end position="61"/>
    </location>
</feature>
<evidence type="ECO:0000256" key="7">
    <source>
        <dbReference type="SAM" id="SignalP"/>
    </source>
</evidence>
<dbReference type="PROSITE" id="PS51257">
    <property type="entry name" value="PROKAR_LIPOPROTEIN"/>
    <property type="match status" value="1"/>
</dbReference>
<accession>A0A417YCK6</accession>
<dbReference type="EC" id="5.2.1.8" evidence="2"/>
<comment type="catalytic activity">
    <reaction evidence="1">
        <text>[protein]-peptidylproline (omega=180) = [protein]-peptidylproline (omega=0)</text>
        <dbReference type="Rhea" id="RHEA:16237"/>
        <dbReference type="Rhea" id="RHEA-COMP:10747"/>
        <dbReference type="Rhea" id="RHEA-COMP:10748"/>
        <dbReference type="ChEBI" id="CHEBI:83833"/>
        <dbReference type="ChEBI" id="CHEBI:83834"/>
        <dbReference type="EC" id="5.2.1.8"/>
    </reaction>
</comment>
<dbReference type="InterPro" id="IPR027304">
    <property type="entry name" value="Trigger_fact/SurA_dom_sf"/>
</dbReference>
<feature type="signal peptide" evidence="7">
    <location>
        <begin position="1"/>
        <end position="27"/>
    </location>
</feature>
<dbReference type="AlphaFoldDB" id="A0A417YCK6"/>
<dbReference type="Gene3D" id="1.10.4030.10">
    <property type="entry name" value="Porin chaperone SurA, peptide-binding domain"/>
    <property type="match status" value="1"/>
</dbReference>
<keyword evidence="5 8" id="KW-0413">Isomerase</keyword>